<name>A0ABW4IUJ4_9ACTN</name>
<dbReference type="InterPro" id="IPR016162">
    <property type="entry name" value="Ald_DH_N"/>
</dbReference>
<proteinExistence type="predicted"/>
<sequence>MAPAVEYDGPARLRDPLGRLQPSPAAAMAPAKPADPDPPWPVDLLSGQAGRGVADGRPTGVATSWAQRHGGPRSATGRPDAVGAGAAALDRFTRPVAFQDVPRTALPGPLRGTNPWRLPRRVGGLLEGAPR</sequence>
<evidence type="ECO:0000313" key="2">
    <source>
        <dbReference type="EMBL" id="MFD1660432.1"/>
    </source>
</evidence>
<comment type="caution">
    <text evidence="2">The sequence shown here is derived from an EMBL/GenBank/DDBJ whole genome shotgun (WGS) entry which is preliminary data.</text>
</comment>
<dbReference type="RefSeq" id="WP_381084513.1">
    <property type="nucleotide sequence ID" value="NZ_JBHUDX010000053.1"/>
</dbReference>
<dbReference type="Gene3D" id="3.40.605.10">
    <property type="entry name" value="Aldehyde Dehydrogenase, Chain A, domain 1"/>
    <property type="match status" value="1"/>
</dbReference>
<evidence type="ECO:0000313" key="3">
    <source>
        <dbReference type="Proteomes" id="UP001597261"/>
    </source>
</evidence>
<accession>A0ABW4IUJ4</accession>
<evidence type="ECO:0000256" key="1">
    <source>
        <dbReference type="SAM" id="MobiDB-lite"/>
    </source>
</evidence>
<dbReference type="EMBL" id="JBHUDX010000053">
    <property type="protein sequence ID" value="MFD1660432.1"/>
    <property type="molecule type" value="Genomic_DNA"/>
</dbReference>
<feature type="region of interest" description="Disordered" evidence="1">
    <location>
        <begin position="102"/>
        <end position="131"/>
    </location>
</feature>
<keyword evidence="3" id="KW-1185">Reference proteome</keyword>
<protein>
    <submittedName>
        <fullName evidence="2">Uncharacterized protein</fullName>
    </submittedName>
</protein>
<reference evidence="3" key="1">
    <citation type="journal article" date="2019" name="Int. J. Syst. Evol. Microbiol.">
        <title>The Global Catalogue of Microorganisms (GCM) 10K type strain sequencing project: providing services to taxonomists for standard genome sequencing and annotation.</title>
        <authorList>
            <consortium name="The Broad Institute Genomics Platform"/>
            <consortium name="The Broad Institute Genome Sequencing Center for Infectious Disease"/>
            <person name="Wu L."/>
            <person name="Ma J."/>
        </authorList>
    </citation>
    <scope>NUCLEOTIDE SEQUENCE [LARGE SCALE GENOMIC DNA]</scope>
    <source>
        <strain evidence="3">CGMCC 1.12470</strain>
    </source>
</reference>
<dbReference type="Proteomes" id="UP001597261">
    <property type="component" value="Unassembled WGS sequence"/>
</dbReference>
<organism evidence="2 3">
    <name type="scientific">Streptomyces caeni</name>
    <dbReference type="NCBI Taxonomy" id="2307231"/>
    <lineage>
        <taxon>Bacteria</taxon>
        <taxon>Bacillati</taxon>
        <taxon>Actinomycetota</taxon>
        <taxon>Actinomycetes</taxon>
        <taxon>Kitasatosporales</taxon>
        <taxon>Streptomycetaceae</taxon>
        <taxon>Streptomyces</taxon>
    </lineage>
</organism>
<gene>
    <name evidence="2" type="ORF">ACFSL4_20030</name>
</gene>
<feature type="region of interest" description="Disordered" evidence="1">
    <location>
        <begin position="1"/>
        <end position="82"/>
    </location>
</feature>
<feature type="compositionally biased region" description="Low complexity" evidence="1">
    <location>
        <begin position="22"/>
        <end position="32"/>
    </location>
</feature>